<dbReference type="PANTHER" id="PTHR30437:SF4">
    <property type="entry name" value="TRANSCRIPTION ELONGATION FACTOR GREA"/>
    <property type="match status" value="1"/>
</dbReference>
<dbReference type="PIRSF" id="PIRSF006092">
    <property type="entry name" value="GreA_GreB"/>
    <property type="match status" value="1"/>
</dbReference>
<feature type="domain" description="Transcription elongation factor GreA/GreB N-terminal" evidence="6">
    <location>
        <begin position="15"/>
        <end position="80"/>
    </location>
</feature>
<evidence type="ECO:0000313" key="8">
    <source>
        <dbReference type="Proteomes" id="UP000230447"/>
    </source>
</evidence>
<dbReference type="GO" id="GO:0003746">
    <property type="term" value="F:translation elongation factor activity"/>
    <property type="evidence" value="ECO:0007669"/>
    <property type="project" value="UniProtKB-KW"/>
</dbReference>
<dbReference type="PANTHER" id="PTHR30437">
    <property type="entry name" value="TRANSCRIPTION ELONGATION FACTOR GREA"/>
    <property type="match status" value="1"/>
</dbReference>
<evidence type="ECO:0000256" key="3">
    <source>
        <dbReference type="ARBA" id="ARBA00023163"/>
    </source>
</evidence>
<dbReference type="EMBL" id="PCSB01000035">
    <property type="protein sequence ID" value="PIP31769.1"/>
    <property type="molecule type" value="Genomic_DNA"/>
</dbReference>
<feature type="coiled-coil region" evidence="4">
    <location>
        <begin position="21"/>
        <end position="69"/>
    </location>
</feature>
<reference evidence="7 8" key="1">
    <citation type="submission" date="2017-09" db="EMBL/GenBank/DDBJ databases">
        <title>Depth-based differentiation of microbial function through sediment-hosted aquifers and enrichment of novel symbionts in the deep terrestrial subsurface.</title>
        <authorList>
            <person name="Probst A.J."/>
            <person name="Ladd B."/>
            <person name="Jarett J.K."/>
            <person name="Geller-Mcgrath D.E."/>
            <person name="Sieber C.M."/>
            <person name="Emerson J.B."/>
            <person name="Anantharaman K."/>
            <person name="Thomas B.C."/>
            <person name="Malmstrom R."/>
            <person name="Stieglmeier M."/>
            <person name="Klingl A."/>
            <person name="Woyke T."/>
            <person name="Ryan C.M."/>
            <person name="Banfield J.F."/>
        </authorList>
    </citation>
    <scope>NUCLEOTIDE SEQUENCE [LARGE SCALE GENOMIC DNA]</scope>
    <source>
        <strain evidence="7">CG23_combo_of_CG06-09_8_20_14_all_37_87_8</strain>
    </source>
</reference>
<dbReference type="InterPro" id="IPR022691">
    <property type="entry name" value="Tscrpt_elong_fac_GreA/B_N"/>
</dbReference>
<dbReference type="InterPro" id="IPR001437">
    <property type="entry name" value="Tscrpt_elong_fac_GreA/B_C"/>
</dbReference>
<comment type="similarity">
    <text evidence="1">Belongs to the GreA/GreB family.</text>
</comment>
<evidence type="ECO:0000256" key="4">
    <source>
        <dbReference type="SAM" id="Coils"/>
    </source>
</evidence>
<dbReference type="Gene3D" id="3.10.50.30">
    <property type="entry name" value="Transcription elongation factor, GreA/GreB, C-terminal domain"/>
    <property type="match status" value="1"/>
</dbReference>
<dbReference type="PROSITE" id="PS00830">
    <property type="entry name" value="GREAB_2"/>
    <property type="match status" value="1"/>
</dbReference>
<dbReference type="Gene3D" id="1.10.287.180">
    <property type="entry name" value="Transcription elongation factor, GreA/GreB, N-terminal domain"/>
    <property type="match status" value="1"/>
</dbReference>
<evidence type="ECO:0000256" key="1">
    <source>
        <dbReference type="ARBA" id="ARBA00008213"/>
    </source>
</evidence>
<evidence type="ECO:0000259" key="5">
    <source>
        <dbReference type="Pfam" id="PF01272"/>
    </source>
</evidence>
<sequence length="160" mass="18150">MSMLDKSNMQEEKFYLTKEGQRSLQEEYKKLLALRREKLQEEAPSAIHSEELEAEFVAFKENKELLEQRVEDLEYILKNAILIKKPSKGEKDKIGLGSVVRLTSLGKEGDYQIVGTVEANPDSGKISNESPIGRALLGKKPGDEVRVPPNQVYKIIKVNY</sequence>
<keyword evidence="3" id="KW-0804">Transcription</keyword>
<keyword evidence="2" id="KW-0805">Transcription regulation</keyword>
<feature type="domain" description="Transcription elongation factor GreA/GreB C-terminal" evidence="5">
    <location>
        <begin position="91"/>
        <end position="160"/>
    </location>
</feature>
<evidence type="ECO:0000259" key="6">
    <source>
        <dbReference type="Pfam" id="PF03449"/>
    </source>
</evidence>
<dbReference type="InterPro" id="IPR023459">
    <property type="entry name" value="Tscrpt_elong_fac_GreA/B_fam"/>
</dbReference>
<dbReference type="Proteomes" id="UP000230447">
    <property type="component" value="Unassembled WGS sequence"/>
</dbReference>
<dbReference type="GO" id="GO:0006354">
    <property type="term" value="P:DNA-templated transcription elongation"/>
    <property type="evidence" value="ECO:0007669"/>
    <property type="project" value="TreeGrafter"/>
</dbReference>
<gene>
    <name evidence="7" type="ORF">COX24_01795</name>
</gene>
<dbReference type="InterPro" id="IPR036805">
    <property type="entry name" value="Tscrpt_elong_fac_GreA/B_N_sf"/>
</dbReference>
<dbReference type="Pfam" id="PF01272">
    <property type="entry name" value="GreA_GreB"/>
    <property type="match status" value="1"/>
</dbReference>
<name>A0A2G9ZF17_9BACT</name>
<dbReference type="GO" id="GO:0070063">
    <property type="term" value="F:RNA polymerase binding"/>
    <property type="evidence" value="ECO:0007669"/>
    <property type="project" value="InterPro"/>
</dbReference>
<comment type="caution">
    <text evidence="7">The sequence shown here is derived from an EMBL/GenBank/DDBJ whole genome shotgun (WGS) entry which is preliminary data.</text>
</comment>
<organism evidence="7 8">
    <name type="scientific">bacterium (Candidatus Gribaldobacteria) CG23_combo_of_CG06-09_8_20_14_all_37_87_8</name>
    <dbReference type="NCBI Taxonomy" id="2014278"/>
    <lineage>
        <taxon>Bacteria</taxon>
        <taxon>Candidatus Gribaldobacteria</taxon>
    </lineage>
</organism>
<dbReference type="SUPFAM" id="SSF54534">
    <property type="entry name" value="FKBP-like"/>
    <property type="match status" value="1"/>
</dbReference>
<dbReference type="GO" id="GO:0032784">
    <property type="term" value="P:regulation of DNA-templated transcription elongation"/>
    <property type="evidence" value="ECO:0007669"/>
    <property type="project" value="InterPro"/>
</dbReference>
<dbReference type="AlphaFoldDB" id="A0A2G9ZF17"/>
<evidence type="ECO:0000313" key="7">
    <source>
        <dbReference type="EMBL" id="PIP31769.1"/>
    </source>
</evidence>
<dbReference type="GO" id="GO:0003677">
    <property type="term" value="F:DNA binding"/>
    <property type="evidence" value="ECO:0007669"/>
    <property type="project" value="InterPro"/>
</dbReference>
<keyword evidence="4" id="KW-0175">Coiled coil</keyword>
<dbReference type="InterPro" id="IPR018151">
    <property type="entry name" value="TF_GreA/GreB_CS"/>
</dbReference>
<dbReference type="SUPFAM" id="SSF46557">
    <property type="entry name" value="GreA transcript cleavage protein, N-terminal domain"/>
    <property type="match status" value="1"/>
</dbReference>
<protein>
    <submittedName>
        <fullName evidence="7">Transcription elongation factor GreA</fullName>
    </submittedName>
</protein>
<accession>A0A2G9ZF17</accession>
<dbReference type="InterPro" id="IPR036953">
    <property type="entry name" value="GreA/GreB_C_sf"/>
</dbReference>
<dbReference type="Pfam" id="PF03449">
    <property type="entry name" value="GreA_GreB_N"/>
    <property type="match status" value="1"/>
</dbReference>
<keyword evidence="7" id="KW-0251">Elongation factor</keyword>
<evidence type="ECO:0000256" key="2">
    <source>
        <dbReference type="ARBA" id="ARBA00023015"/>
    </source>
</evidence>
<keyword evidence="7" id="KW-0648">Protein biosynthesis</keyword>
<proteinExistence type="inferred from homology"/>